<evidence type="ECO:0000256" key="1">
    <source>
        <dbReference type="ARBA" id="ARBA00022741"/>
    </source>
</evidence>
<dbReference type="GO" id="GO:0005737">
    <property type="term" value="C:cytoplasm"/>
    <property type="evidence" value="ECO:0007669"/>
    <property type="project" value="TreeGrafter"/>
</dbReference>
<evidence type="ECO:0000313" key="5">
    <source>
        <dbReference type="Proteomes" id="UP000769528"/>
    </source>
</evidence>
<dbReference type="PANTHER" id="PTHR23305">
    <property type="entry name" value="OBG GTPASE FAMILY"/>
    <property type="match status" value="1"/>
</dbReference>
<dbReference type="Proteomes" id="UP000769528">
    <property type="component" value="Unassembled WGS sequence"/>
</dbReference>
<dbReference type="InterPro" id="IPR012675">
    <property type="entry name" value="Beta-grasp_dom_sf"/>
</dbReference>
<dbReference type="InterPro" id="IPR006073">
    <property type="entry name" value="GTP-bd"/>
</dbReference>
<dbReference type="PRINTS" id="PR00326">
    <property type="entry name" value="GTP1OBG"/>
</dbReference>
<dbReference type="Gene3D" id="1.10.150.300">
    <property type="entry name" value="TGS-like domain"/>
    <property type="match status" value="1"/>
</dbReference>
<dbReference type="GO" id="GO:0016887">
    <property type="term" value="F:ATP hydrolysis activity"/>
    <property type="evidence" value="ECO:0007669"/>
    <property type="project" value="InterPro"/>
</dbReference>
<keyword evidence="2" id="KW-0067">ATP-binding</keyword>
<name>A0A9P8P359_9ASCO</name>
<reference evidence="4" key="2">
    <citation type="submission" date="2021-01" db="EMBL/GenBank/DDBJ databases">
        <authorList>
            <person name="Schikora-Tamarit M.A."/>
        </authorList>
    </citation>
    <scope>NUCLEOTIDE SEQUENCE</scope>
    <source>
        <strain evidence="4">CBS6341</strain>
    </source>
</reference>
<dbReference type="Pfam" id="PF06071">
    <property type="entry name" value="YchF-GTPase_C"/>
    <property type="match status" value="1"/>
</dbReference>
<gene>
    <name evidence="4" type="ORF">WICMUC_005722</name>
</gene>
<evidence type="ECO:0000259" key="3">
    <source>
        <dbReference type="PROSITE" id="PS51710"/>
    </source>
</evidence>
<dbReference type="InterPro" id="IPR004396">
    <property type="entry name" value="ATPase_YchF/OLA1"/>
</dbReference>
<dbReference type="Gene3D" id="3.10.20.30">
    <property type="match status" value="1"/>
</dbReference>
<dbReference type="InterPro" id="IPR023192">
    <property type="entry name" value="TGS-like_dom_sf"/>
</dbReference>
<dbReference type="InterPro" id="IPR031167">
    <property type="entry name" value="G_OBG"/>
</dbReference>
<evidence type="ECO:0000313" key="4">
    <source>
        <dbReference type="EMBL" id="KAH3664337.1"/>
    </source>
</evidence>
<proteinExistence type="predicted"/>
<accession>A0A9P8P359</accession>
<dbReference type="PIRSF" id="PIRSF006641">
    <property type="entry name" value="CHP00092"/>
    <property type="match status" value="1"/>
</dbReference>
<dbReference type="InterPro" id="IPR013029">
    <property type="entry name" value="YchF_C"/>
</dbReference>
<dbReference type="SUPFAM" id="SSF81271">
    <property type="entry name" value="TGS-like"/>
    <property type="match status" value="1"/>
</dbReference>
<sequence length="408" mass="46303">MIPKLLLKRFFRSSTSILAKKPFNKESTSLLGRSSSKLSIGIVGLANVGKSTFFQAITKSNLGNPNNYPFATIKPEESIYPIPSDRLKDLQKIFQSDKILTSYLKIVDIAGLVRNASKGEGLGNQFLADIQNTDGIFHIVRGFDDEEIIHVENSINPIRDLEIVNDELILKDLDLIESATMRLNKSLKSMNGEDRKNSELEIEILGKFEELFFENNKGLINFVGNFNNKEIEILNKYHFLTAKPTLYLLNVSKEDYLSGENKYFDNVKDWILENSPSSKLLMFSADHEHSLLDTESESKVINQMVSSMKNELNLISFYTCGPKESREWNIKKFSNIKTGAALIHTDLSKNFINVQVAKHEELMKLYKELNVPNGEELSKLIKWNKHGKDYTIDDGDVIIIKAVGAKTR</sequence>
<dbReference type="OrthoDB" id="424823at2759"/>
<keyword evidence="5" id="KW-1185">Reference proteome</keyword>
<feature type="domain" description="OBG-type G" evidence="3">
    <location>
        <begin position="38"/>
        <end position="303"/>
    </location>
</feature>
<dbReference type="InterPro" id="IPR012676">
    <property type="entry name" value="TGS-like"/>
</dbReference>
<dbReference type="Pfam" id="PF01926">
    <property type="entry name" value="MMR_HSR1"/>
    <property type="match status" value="1"/>
</dbReference>
<dbReference type="NCBIfam" id="TIGR00092">
    <property type="entry name" value="redox-regulated ATPase YchF"/>
    <property type="match status" value="1"/>
</dbReference>
<dbReference type="EMBL" id="JAEUBF010001473">
    <property type="protein sequence ID" value="KAH3664337.1"/>
    <property type="molecule type" value="Genomic_DNA"/>
</dbReference>
<dbReference type="AlphaFoldDB" id="A0A9P8P359"/>
<dbReference type="Gene3D" id="3.40.50.300">
    <property type="entry name" value="P-loop containing nucleotide triphosphate hydrolases"/>
    <property type="match status" value="1"/>
</dbReference>
<comment type="caution">
    <text evidence="4">The sequence shown here is derived from an EMBL/GenBank/DDBJ whole genome shotgun (WGS) entry which is preliminary data.</text>
</comment>
<dbReference type="GO" id="GO:0005524">
    <property type="term" value="F:ATP binding"/>
    <property type="evidence" value="ECO:0007669"/>
    <property type="project" value="UniProtKB-KW"/>
</dbReference>
<evidence type="ECO:0000256" key="2">
    <source>
        <dbReference type="ARBA" id="ARBA00022840"/>
    </source>
</evidence>
<dbReference type="SUPFAM" id="SSF52540">
    <property type="entry name" value="P-loop containing nucleoside triphosphate hydrolases"/>
    <property type="match status" value="1"/>
</dbReference>
<protein>
    <recommendedName>
        <fullName evidence="3">OBG-type G domain-containing protein</fullName>
    </recommendedName>
</protein>
<dbReference type="GO" id="GO:0005525">
    <property type="term" value="F:GTP binding"/>
    <property type="evidence" value="ECO:0007669"/>
    <property type="project" value="InterPro"/>
</dbReference>
<dbReference type="FunFam" id="1.10.150.300:FF:000001">
    <property type="entry name" value="Ribosome-binding ATPase YchF"/>
    <property type="match status" value="1"/>
</dbReference>
<organism evidence="4 5">
    <name type="scientific">Wickerhamomyces mucosus</name>
    <dbReference type="NCBI Taxonomy" id="1378264"/>
    <lineage>
        <taxon>Eukaryota</taxon>
        <taxon>Fungi</taxon>
        <taxon>Dikarya</taxon>
        <taxon>Ascomycota</taxon>
        <taxon>Saccharomycotina</taxon>
        <taxon>Saccharomycetes</taxon>
        <taxon>Phaffomycetales</taxon>
        <taxon>Wickerhamomycetaceae</taxon>
        <taxon>Wickerhamomyces</taxon>
    </lineage>
</organism>
<dbReference type="PROSITE" id="PS51710">
    <property type="entry name" value="G_OBG"/>
    <property type="match status" value="1"/>
</dbReference>
<dbReference type="PANTHER" id="PTHR23305:SF9">
    <property type="entry name" value="OBG-LIKE ATPASE HOMOLOG"/>
    <property type="match status" value="1"/>
</dbReference>
<keyword evidence="1" id="KW-0547">Nucleotide-binding</keyword>
<dbReference type="InterPro" id="IPR027417">
    <property type="entry name" value="P-loop_NTPase"/>
</dbReference>
<reference evidence="4" key="1">
    <citation type="journal article" date="2021" name="Open Biol.">
        <title>Shared evolutionary footprints suggest mitochondrial oxidative damage underlies multiple complex I losses in fungi.</title>
        <authorList>
            <person name="Schikora-Tamarit M.A."/>
            <person name="Marcet-Houben M."/>
            <person name="Nosek J."/>
            <person name="Gabaldon T."/>
        </authorList>
    </citation>
    <scope>NUCLEOTIDE SEQUENCE</scope>
    <source>
        <strain evidence="4">CBS6341</strain>
    </source>
</reference>